<reference evidence="3 4" key="1">
    <citation type="submission" date="2024-01" db="EMBL/GenBank/DDBJ databases">
        <title>Active colonisers of the gastrointestinal tract of Atlantic salmon farmed in a warm water region.</title>
        <authorList>
            <person name="Bowman J.P."/>
        </authorList>
    </citation>
    <scope>NUCLEOTIDE SEQUENCE [LARGE SCALE GENOMIC DNA]</scope>
    <source>
        <strain evidence="3 4">S4MW1</strain>
    </source>
</reference>
<comment type="similarity">
    <text evidence="1">Belongs to the DprA/Smf family.</text>
</comment>
<dbReference type="Pfam" id="PF02481">
    <property type="entry name" value="DNA_processg_A"/>
    <property type="match status" value="1"/>
</dbReference>
<dbReference type="InterPro" id="IPR057666">
    <property type="entry name" value="DrpA_SLOG"/>
</dbReference>
<organism evidence="3 4">
    <name type="scientific">Photobacterium piscicola</name>
    <dbReference type="NCBI Taxonomy" id="1378299"/>
    <lineage>
        <taxon>Bacteria</taxon>
        <taxon>Pseudomonadati</taxon>
        <taxon>Pseudomonadota</taxon>
        <taxon>Gammaproteobacteria</taxon>
        <taxon>Vibrionales</taxon>
        <taxon>Vibrionaceae</taxon>
        <taxon>Photobacterium</taxon>
    </lineage>
</organism>
<evidence type="ECO:0000259" key="2">
    <source>
        <dbReference type="Pfam" id="PF02481"/>
    </source>
</evidence>
<dbReference type="EMBL" id="JAYXUD010000006">
    <property type="protein sequence ID" value="MEC6898845.1"/>
    <property type="molecule type" value="Genomic_DNA"/>
</dbReference>
<protein>
    <submittedName>
        <fullName evidence="3">DNA-processing protein DprA</fullName>
    </submittedName>
</protein>
<feature type="domain" description="Smf/DprA SLOG" evidence="2">
    <location>
        <begin position="95"/>
        <end position="269"/>
    </location>
</feature>
<evidence type="ECO:0000313" key="3">
    <source>
        <dbReference type="EMBL" id="MEC6898845.1"/>
    </source>
</evidence>
<dbReference type="InterPro" id="IPR003488">
    <property type="entry name" value="DprA"/>
</dbReference>
<dbReference type="Gene3D" id="3.40.50.450">
    <property type="match status" value="1"/>
</dbReference>
<comment type="caution">
    <text evidence="3">The sequence shown here is derived from an EMBL/GenBank/DDBJ whole genome shotgun (WGS) entry which is preliminary data.</text>
</comment>
<sequence>MGKEQDYWKAETVAFLALQSIRGVGFKTLYKIAAQKISFRELIKTDNVYYFEKMLRQKLDDSITESNESWMQFKLDLWDKGLVLARDYIKRNIRIFFYDQDLFPQQLKNIPEPPMWLFVEGNYMTLYQPSVAIIGSRKATEDGLWLTKFIVAAIANQGLTSVSGLAEGIDQKAHIESIRFNVPTIAVLGTGIENNYPRGSENLRMQIVANGGAIVTEYLINQSYSAYNFVRRNRIQASLAQITIPVEWKIKSGTAHTVNFTKDYDRFLVMPYLHQSDLENAEIKAISAYRRGRVFSVPDQSSDLIMFLKQPEESELIPTQAEQGQLSMDL</sequence>
<evidence type="ECO:0000313" key="4">
    <source>
        <dbReference type="Proteomes" id="UP001339429"/>
    </source>
</evidence>
<dbReference type="SUPFAM" id="SSF102405">
    <property type="entry name" value="MCP/YpsA-like"/>
    <property type="match status" value="1"/>
</dbReference>
<proteinExistence type="inferred from homology"/>
<gene>
    <name evidence="3" type="ORF">VXS00_09360</name>
</gene>
<name>A0ABU6LGZ8_9GAMM</name>
<accession>A0ABU6LGZ8</accession>
<dbReference type="PANTHER" id="PTHR43022:SF1">
    <property type="entry name" value="PROTEIN SMF"/>
    <property type="match status" value="1"/>
</dbReference>
<keyword evidence="4" id="KW-1185">Reference proteome</keyword>
<dbReference type="Proteomes" id="UP001339429">
    <property type="component" value="Unassembled WGS sequence"/>
</dbReference>
<dbReference type="PANTHER" id="PTHR43022">
    <property type="entry name" value="PROTEIN SMF"/>
    <property type="match status" value="1"/>
</dbReference>
<dbReference type="RefSeq" id="WP_327779737.1">
    <property type="nucleotide sequence ID" value="NZ_JAYXUD010000006.1"/>
</dbReference>
<evidence type="ECO:0000256" key="1">
    <source>
        <dbReference type="ARBA" id="ARBA00006525"/>
    </source>
</evidence>